<accession>A0A9Q5MYU5</accession>
<proteinExistence type="predicted"/>
<evidence type="ECO:0000313" key="3">
    <source>
        <dbReference type="Proteomes" id="UP000757232"/>
    </source>
</evidence>
<gene>
    <name evidence="2" type="ORF">A7U60_g8261</name>
</gene>
<reference evidence="2" key="1">
    <citation type="submission" date="2016-06" db="EMBL/GenBank/DDBJ databases">
        <title>Draft Genome sequence of the fungus Inonotus baumii.</title>
        <authorList>
            <person name="Zhu H."/>
            <person name="Lin W."/>
        </authorList>
    </citation>
    <scope>NUCLEOTIDE SEQUENCE</scope>
    <source>
        <strain evidence="2">821</strain>
    </source>
</reference>
<dbReference type="Proteomes" id="UP000757232">
    <property type="component" value="Unassembled WGS sequence"/>
</dbReference>
<protein>
    <submittedName>
        <fullName evidence="2">Uncharacterized protein</fullName>
    </submittedName>
</protein>
<feature type="compositionally biased region" description="Polar residues" evidence="1">
    <location>
        <begin position="12"/>
        <end position="33"/>
    </location>
</feature>
<comment type="caution">
    <text evidence="2">The sequence shown here is derived from an EMBL/GenBank/DDBJ whole genome shotgun (WGS) entry which is preliminary data.</text>
</comment>
<evidence type="ECO:0000256" key="1">
    <source>
        <dbReference type="SAM" id="MobiDB-lite"/>
    </source>
</evidence>
<keyword evidence="3" id="KW-1185">Reference proteome</keyword>
<name>A0A9Q5MYU5_SANBA</name>
<dbReference type="EMBL" id="LNZH02000214">
    <property type="protein sequence ID" value="OCB84737.1"/>
    <property type="molecule type" value="Genomic_DNA"/>
</dbReference>
<feature type="region of interest" description="Disordered" evidence="1">
    <location>
        <begin position="1"/>
        <end position="43"/>
    </location>
</feature>
<sequence length="77" mass="7844">MSSAKPLKTPSKVANGSPTPTNEAPPSTTTSASGAAVNPGDITSPHELTAFVRTFFTFHGILLGELKTDATMGLLTG</sequence>
<organism evidence="2 3">
    <name type="scientific">Sanghuangporus baumii</name>
    <name type="common">Phellinus baumii</name>
    <dbReference type="NCBI Taxonomy" id="108892"/>
    <lineage>
        <taxon>Eukaryota</taxon>
        <taxon>Fungi</taxon>
        <taxon>Dikarya</taxon>
        <taxon>Basidiomycota</taxon>
        <taxon>Agaricomycotina</taxon>
        <taxon>Agaricomycetes</taxon>
        <taxon>Hymenochaetales</taxon>
        <taxon>Hymenochaetaceae</taxon>
        <taxon>Sanghuangporus</taxon>
    </lineage>
</organism>
<evidence type="ECO:0000313" key="2">
    <source>
        <dbReference type="EMBL" id="OCB84737.1"/>
    </source>
</evidence>
<dbReference type="OrthoDB" id="4159489at2759"/>
<dbReference type="AlphaFoldDB" id="A0A9Q5MYU5"/>